<keyword evidence="12" id="KW-1185">Reference proteome</keyword>
<keyword evidence="3 8" id="KW-0413">Isomerase</keyword>
<dbReference type="SUPFAM" id="SSF55120">
    <property type="entry name" value="Pseudouridine synthase"/>
    <property type="match status" value="1"/>
</dbReference>
<evidence type="ECO:0000313" key="12">
    <source>
        <dbReference type="Proteomes" id="UP000295717"/>
    </source>
</evidence>
<comment type="similarity">
    <text evidence="1 8">Belongs to the pseudouridine synthase RluA family.</text>
</comment>
<evidence type="ECO:0000256" key="4">
    <source>
        <dbReference type="ARBA" id="ARBA00036882"/>
    </source>
</evidence>
<dbReference type="EC" id="5.4.99.-" evidence="8"/>
<protein>
    <recommendedName>
        <fullName evidence="8">Pseudouridine synthase</fullName>
        <ecNumber evidence="8">5.4.99.-</ecNumber>
    </recommendedName>
</protein>
<dbReference type="OrthoDB" id="9807829at2"/>
<dbReference type="Pfam" id="PF00849">
    <property type="entry name" value="PseudoU_synth_2"/>
    <property type="match status" value="1"/>
</dbReference>
<dbReference type="CDD" id="cd02869">
    <property type="entry name" value="PseudoU_synth_RluA_like"/>
    <property type="match status" value="1"/>
</dbReference>
<dbReference type="GO" id="GO:0003723">
    <property type="term" value="F:RNA binding"/>
    <property type="evidence" value="ECO:0007669"/>
    <property type="project" value="UniProtKB-KW"/>
</dbReference>
<dbReference type="InterPro" id="IPR002942">
    <property type="entry name" value="S4_RNA-bd"/>
</dbReference>
<dbReference type="PANTHER" id="PTHR21600">
    <property type="entry name" value="MITOCHONDRIAL RNA PSEUDOURIDINE SYNTHASE"/>
    <property type="match status" value="1"/>
</dbReference>
<name>A0A4R3MS49_9GAMM</name>
<comment type="catalytic activity">
    <reaction evidence="4">
        <text>uridine(1911/1915/1917) in 23S rRNA = pseudouridine(1911/1915/1917) in 23S rRNA</text>
        <dbReference type="Rhea" id="RHEA:42524"/>
        <dbReference type="Rhea" id="RHEA-COMP:10097"/>
        <dbReference type="Rhea" id="RHEA-COMP:10098"/>
        <dbReference type="ChEBI" id="CHEBI:65314"/>
        <dbReference type="ChEBI" id="CHEBI:65315"/>
        <dbReference type="EC" id="5.4.99.23"/>
    </reaction>
</comment>
<dbReference type="PROSITE" id="PS50889">
    <property type="entry name" value="S4"/>
    <property type="match status" value="1"/>
</dbReference>
<keyword evidence="2 7" id="KW-0694">RNA-binding</keyword>
<dbReference type="GO" id="GO:0000455">
    <property type="term" value="P:enzyme-directed rRNA pseudouridine synthesis"/>
    <property type="evidence" value="ECO:0007669"/>
    <property type="project" value="UniProtKB-ARBA"/>
</dbReference>
<dbReference type="RefSeq" id="WP_132978195.1">
    <property type="nucleotide sequence ID" value="NZ_SMAO01000009.1"/>
</dbReference>
<dbReference type="EMBL" id="SMAO01000009">
    <property type="protein sequence ID" value="TCT19200.1"/>
    <property type="molecule type" value="Genomic_DNA"/>
</dbReference>
<dbReference type="Proteomes" id="UP000295717">
    <property type="component" value="Unassembled WGS sequence"/>
</dbReference>
<feature type="domain" description="Pseudouridine synthase RsuA/RluA-like" evidence="9">
    <location>
        <begin position="95"/>
        <end position="245"/>
    </location>
</feature>
<evidence type="ECO:0000256" key="6">
    <source>
        <dbReference type="PIRSR" id="PIRSR606225-1"/>
    </source>
</evidence>
<dbReference type="Pfam" id="PF01479">
    <property type="entry name" value="S4"/>
    <property type="match status" value="1"/>
</dbReference>
<comment type="caution">
    <text evidence="11">The sequence shown here is derived from an EMBL/GenBank/DDBJ whole genome shotgun (WGS) entry which is preliminary data.</text>
</comment>
<dbReference type="GO" id="GO:0160140">
    <property type="term" value="F:23S rRNA pseudouridine(1911/1915/1917) synthase activity"/>
    <property type="evidence" value="ECO:0007669"/>
    <property type="project" value="UniProtKB-EC"/>
</dbReference>
<comment type="catalytic activity">
    <reaction evidence="8">
        <text>a uridine in RNA = a pseudouridine in RNA</text>
        <dbReference type="Rhea" id="RHEA:48348"/>
        <dbReference type="Rhea" id="RHEA-COMP:12068"/>
        <dbReference type="Rhea" id="RHEA-COMP:12069"/>
        <dbReference type="ChEBI" id="CHEBI:65314"/>
        <dbReference type="ChEBI" id="CHEBI:65315"/>
    </reaction>
</comment>
<feature type="domain" description="RNA-binding S4" evidence="10">
    <location>
        <begin position="23"/>
        <end position="55"/>
    </location>
</feature>
<dbReference type="InterPro" id="IPR006145">
    <property type="entry name" value="PsdUridine_synth_RsuA/RluA"/>
</dbReference>
<evidence type="ECO:0000256" key="7">
    <source>
        <dbReference type="PROSITE-ProRule" id="PRU00182"/>
    </source>
</evidence>
<proteinExistence type="inferred from homology"/>
<dbReference type="PROSITE" id="PS01129">
    <property type="entry name" value="PSI_RLU"/>
    <property type="match status" value="1"/>
</dbReference>
<organism evidence="11 12">
    <name type="scientific">Thiobaca trueperi</name>
    <dbReference type="NCBI Taxonomy" id="127458"/>
    <lineage>
        <taxon>Bacteria</taxon>
        <taxon>Pseudomonadati</taxon>
        <taxon>Pseudomonadota</taxon>
        <taxon>Gammaproteobacteria</taxon>
        <taxon>Chromatiales</taxon>
        <taxon>Chromatiaceae</taxon>
        <taxon>Thiobaca</taxon>
    </lineage>
</organism>
<gene>
    <name evidence="11" type="ORF">EDC35_10978</name>
</gene>
<dbReference type="InterPro" id="IPR006225">
    <property type="entry name" value="PsdUridine_synth_RluC/D"/>
</dbReference>
<dbReference type="CDD" id="cd00165">
    <property type="entry name" value="S4"/>
    <property type="match status" value="1"/>
</dbReference>
<evidence type="ECO:0000256" key="1">
    <source>
        <dbReference type="ARBA" id="ARBA00010876"/>
    </source>
</evidence>
<evidence type="ECO:0000259" key="10">
    <source>
        <dbReference type="Pfam" id="PF01479"/>
    </source>
</evidence>
<evidence type="ECO:0000256" key="2">
    <source>
        <dbReference type="ARBA" id="ARBA00022884"/>
    </source>
</evidence>
<dbReference type="SUPFAM" id="SSF55174">
    <property type="entry name" value="Alpha-L RNA-binding motif"/>
    <property type="match status" value="1"/>
</dbReference>
<dbReference type="Gene3D" id="3.10.290.10">
    <property type="entry name" value="RNA-binding S4 domain"/>
    <property type="match status" value="1"/>
</dbReference>
<dbReference type="PANTHER" id="PTHR21600:SF44">
    <property type="entry name" value="RIBOSOMAL LARGE SUBUNIT PSEUDOURIDINE SYNTHASE D"/>
    <property type="match status" value="1"/>
</dbReference>
<dbReference type="AlphaFoldDB" id="A0A4R3MS49"/>
<dbReference type="InterPro" id="IPR020103">
    <property type="entry name" value="PsdUridine_synth_cat_dom_sf"/>
</dbReference>
<comment type="function">
    <text evidence="5">Responsible for synthesis of pseudouridine from uracil at positions 1911, 1915 and 1917 in 23S ribosomal RNA.</text>
</comment>
<dbReference type="InterPro" id="IPR050188">
    <property type="entry name" value="RluA_PseudoU_synthase"/>
</dbReference>
<accession>A0A4R3MS49</accession>
<dbReference type="InterPro" id="IPR006224">
    <property type="entry name" value="PsdUridine_synth_RluA-like_CS"/>
</dbReference>
<evidence type="ECO:0000313" key="11">
    <source>
        <dbReference type="EMBL" id="TCT19200.1"/>
    </source>
</evidence>
<dbReference type="FunFam" id="3.30.2350.10:FF:000006">
    <property type="entry name" value="Pseudouridine synthase"/>
    <property type="match status" value="1"/>
</dbReference>
<feature type="active site" evidence="6">
    <location>
        <position position="142"/>
    </location>
</feature>
<evidence type="ECO:0000256" key="5">
    <source>
        <dbReference type="ARBA" id="ARBA00056072"/>
    </source>
</evidence>
<evidence type="ECO:0000256" key="3">
    <source>
        <dbReference type="ARBA" id="ARBA00023235"/>
    </source>
</evidence>
<dbReference type="Gene3D" id="3.30.2350.10">
    <property type="entry name" value="Pseudouridine synthase"/>
    <property type="match status" value="1"/>
</dbReference>
<evidence type="ECO:0000256" key="8">
    <source>
        <dbReference type="RuleBase" id="RU362028"/>
    </source>
</evidence>
<sequence length="326" mass="35687">MNMPIADVVRRSVQVDPTLAGCRLDQALAALLPEFSRSRLQQWIESGQVLVNDAPRRCRDRVWNGDAIRIDAPLRLNDDCAAQAIPLDLVYEDAHLLVINKPAGLVVHPAAGNPDGTLQNALLHHAPELAAIPRAGIVHRLDKDTTGLLVVARTLSAHQSLVAQLQAREVHREYRALAVGELVAGGRIEAPVGRHPTQRTRMAVVARGRPAVTHYRVLERYAGHTLLAVELETGRTHQIRVHLTHSHHPLVGDRTYGGRPRPPRGADPALVAALQGFPRQALHAIRLGLNHPATGEPMVWEVPMAADLDDLLALFRQERARGTDSS</sequence>
<dbReference type="NCBIfam" id="TIGR00005">
    <property type="entry name" value="rluA_subfam"/>
    <property type="match status" value="1"/>
</dbReference>
<evidence type="ECO:0000259" key="9">
    <source>
        <dbReference type="Pfam" id="PF00849"/>
    </source>
</evidence>
<reference evidence="11 12" key="1">
    <citation type="submission" date="2019-03" db="EMBL/GenBank/DDBJ databases">
        <title>Genomic Encyclopedia of Type Strains, Phase IV (KMG-IV): sequencing the most valuable type-strain genomes for metagenomic binning, comparative biology and taxonomic classification.</title>
        <authorList>
            <person name="Goeker M."/>
        </authorList>
    </citation>
    <scope>NUCLEOTIDE SEQUENCE [LARGE SCALE GENOMIC DNA]</scope>
    <source>
        <strain evidence="11 12">DSM 13587</strain>
    </source>
</reference>
<dbReference type="NCBIfam" id="NF008385">
    <property type="entry name" value="PRK11180.1"/>
    <property type="match status" value="1"/>
</dbReference>
<dbReference type="InterPro" id="IPR036986">
    <property type="entry name" value="S4_RNA-bd_sf"/>
</dbReference>